<dbReference type="Gene3D" id="1.25.40.540">
    <property type="entry name" value="TAP42-like family"/>
    <property type="match status" value="1"/>
</dbReference>
<evidence type="ECO:0000256" key="1">
    <source>
        <dbReference type="SAM" id="MobiDB-lite"/>
    </source>
</evidence>
<dbReference type="GO" id="GO:0005829">
    <property type="term" value="C:cytosol"/>
    <property type="evidence" value="ECO:0007669"/>
    <property type="project" value="TreeGrafter"/>
</dbReference>
<proteinExistence type="evidence at transcript level"/>
<dbReference type="InterPro" id="IPR038511">
    <property type="entry name" value="TAP42/TAP46-like_sf"/>
</dbReference>
<reference evidence="2" key="1">
    <citation type="journal article" date="2013" name="Genome Biol. Evol.">
        <title>Punctuated emergences of genetic and phenotypic innovations in eumetazoan, bilaterian, euteleostome, and hominidae ancestors.</title>
        <authorList>
            <person name="Wenger Y."/>
            <person name="Galliot B."/>
        </authorList>
    </citation>
    <scope>NUCLEOTIDE SEQUENCE</scope>
    <source>
        <tissue evidence="2">Whole animals</tissue>
    </source>
</reference>
<organism evidence="2">
    <name type="scientific">Hydra vulgaris</name>
    <name type="common">Hydra</name>
    <name type="synonym">Hydra attenuata</name>
    <dbReference type="NCBI Taxonomy" id="6087"/>
    <lineage>
        <taxon>Eukaryota</taxon>
        <taxon>Metazoa</taxon>
        <taxon>Cnidaria</taxon>
        <taxon>Hydrozoa</taxon>
        <taxon>Hydroidolina</taxon>
        <taxon>Anthoathecata</taxon>
        <taxon>Aplanulata</taxon>
        <taxon>Hydridae</taxon>
        <taxon>Hydra</taxon>
    </lineage>
</organism>
<dbReference type="PANTHER" id="PTHR10933:SF9">
    <property type="entry name" value="IMMUNOGLOBULIN-BINDING PROTEIN 1"/>
    <property type="match status" value="1"/>
</dbReference>
<gene>
    <name evidence="2" type="primary">IGBP1</name>
</gene>
<protein>
    <submittedName>
        <fullName evidence="2">Immunoglobulin-binding protein 1</fullName>
    </submittedName>
</protein>
<dbReference type="OrthoDB" id="10261753at2759"/>
<dbReference type="GO" id="GO:0051721">
    <property type="term" value="F:protein phosphatase 2A binding"/>
    <property type="evidence" value="ECO:0007669"/>
    <property type="project" value="TreeGrafter"/>
</dbReference>
<feature type="region of interest" description="Disordered" evidence="1">
    <location>
        <begin position="287"/>
        <end position="331"/>
    </location>
</feature>
<feature type="non-terminal residue" evidence="2">
    <location>
        <position position="1"/>
    </location>
</feature>
<feature type="compositionally biased region" description="Basic and acidic residues" evidence="1">
    <location>
        <begin position="307"/>
        <end position="331"/>
    </location>
</feature>
<sequence>VIKKVLILNMASSFNEEEAPQKLTELFTIGWKLFQNIENSEEDTLALQSKMEECIKCLVRCTHMVNLLGIFSSNETIDEVSTENVKFFLLPAFLGDLYMKIVTTDRKTAVKSSKVYFQDFLKRCQNYGVTKIDIRPYLQTDVEEQVSNQKQTREEKIQRYKENDSIIKNIKLVQSLLEKSPQAVDDDQVRKFYMDWLHLWINKAIENIPMIKSEMLILKHMKQIKQGKVEPTPPRKERMPMKPILITRDMIKNSVLGYGYKNLPEMTIEECIEKEIKEGKILLEYNKSKLNRPEKKDSDEEEDEEELAHKRAWDEWKDTHRRGEGNKDRHG</sequence>
<dbReference type="PANTHER" id="PTHR10933">
    <property type="entry name" value="IMMUNOGLOBULIN-BINDING PROTEIN 1"/>
    <property type="match status" value="1"/>
</dbReference>
<name>T2MEG0_HYDVU</name>
<dbReference type="AlphaFoldDB" id="T2MEG0"/>
<dbReference type="EMBL" id="HAAD01004257">
    <property type="protein sequence ID" value="CDG70489.1"/>
    <property type="molecule type" value="mRNA"/>
</dbReference>
<dbReference type="InterPro" id="IPR007304">
    <property type="entry name" value="TAP46-like"/>
</dbReference>
<dbReference type="GO" id="GO:0009966">
    <property type="term" value="P:regulation of signal transduction"/>
    <property type="evidence" value="ECO:0007669"/>
    <property type="project" value="InterPro"/>
</dbReference>
<accession>T2MEG0</accession>
<dbReference type="GO" id="GO:0035303">
    <property type="term" value="P:regulation of dephosphorylation"/>
    <property type="evidence" value="ECO:0007669"/>
    <property type="project" value="TreeGrafter"/>
</dbReference>
<dbReference type="Pfam" id="PF04177">
    <property type="entry name" value="TAP42"/>
    <property type="match status" value="1"/>
</dbReference>
<evidence type="ECO:0000313" key="2">
    <source>
        <dbReference type="EMBL" id="CDG70489.1"/>
    </source>
</evidence>